<accession>A0ABT8GI38</accession>
<dbReference type="Pfam" id="PF01638">
    <property type="entry name" value="HxlR"/>
    <property type="match status" value="1"/>
</dbReference>
<dbReference type="InterPro" id="IPR036390">
    <property type="entry name" value="WH_DNA-bd_sf"/>
</dbReference>
<dbReference type="InterPro" id="IPR002577">
    <property type="entry name" value="HTH_HxlR"/>
</dbReference>
<dbReference type="RefSeq" id="WP_301142604.1">
    <property type="nucleotide sequence ID" value="NZ_JAUHQA010000001.1"/>
</dbReference>
<evidence type="ECO:0000313" key="6">
    <source>
        <dbReference type="Proteomes" id="UP001172708"/>
    </source>
</evidence>
<reference evidence="5" key="1">
    <citation type="submission" date="2023-06" db="EMBL/GenBank/DDBJ databases">
        <title>Egi l300058.</title>
        <authorList>
            <person name="Gao L."/>
            <person name="Fang B.-Z."/>
            <person name="Li W.-J."/>
        </authorList>
    </citation>
    <scope>NUCLEOTIDE SEQUENCE</scope>
    <source>
        <strain evidence="5">EGI L300058</strain>
    </source>
</reference>
<sequence length="119" mass="12867">MADNGPDATLVVSVFARECTSRALFEDVTGKWASLVLLALDDGPRRFGELRRRVEGVSEKMLSQALKTLESGGMVARTAHPQSPPRVDYELTELGAQVATRLRGLADLLEGTAAARLQD</sequence>
<dbReference type="SUPFAM" id="SSF46785">
    <property type="entry name" value="Winged helix' DNA-binding domain"/>
    <property type="match status" value="1"/>
</dbReference>
<keyword evidence="3" id="KW-0804">Transcription</keyword>
<protein>
    <submittedName>
        <fullName evidence="5">Helix-turn-helix domain-containing protein</fullName>
    </submittedName>
</protein>
<evidence type="ECO:0000259" key="4">
    <source>
        <dbReference type="PROSITE" id="PS51118"/>
    </source>
</evidence>
<keyword evidence="6" id="KW-1185">Reference proteome</keyword>
<dbReference type="PANTHER" id="PTHR33204">
    <property type="entry name" value="TRANSCRIPTIONAL REGULATOR, MARR FAMILY"/>
    <property type="match status" value="1"/>
</dbReference>
<evidence type="ECO:0000256" key="2">
    <source>
        <dbReference type="ARBA" id="ARBA00023125"/>
    </source>
</evidence>
<comment type="caution">
    <text evidence="5">The sequence shown here is derived from an EMBL/GenBank/DDBJ whole genome shotgun (WGS) entry which is preliminary data.</text>
</comment>
<dbReference type="InterPro" id="IPR036388">
    <property type="entry name" value="WH-like_DNA-bd_sf"/>
</dbReference>
<dbReference type="PANTHER" id="PTHR33204:SF37">
    <property type="entry name" value="HTH-TYPE TRANSCRIPTIONAL REGULATOR YODB"/>
    <property type="match status" value="1"/>
</dbReference>
<proteinExistence type="predicted"/>
<feature type="domain" description="HTH hxlR-type" evidence="4">
    <location>
        <begin position="19"/>
        <end position="117"/>
    </location>
</feature>
<dbReference type="PROSITE" id="PS51118">
    <property type="entry name" value="HTH_HXLR"/>
    <property type="match status" value="1"/>
</dbReference>
<evidence type="ECO:0000256" key="1">
    <source>
        <dbReference type="ARBA" id="ARBA00023015"/>
    </source>
</evidence>
<gene>
    <name evidence="5" type="ORF">QQX02_09170</name>
</gene>
<dbReference type="EMBL" id="JAUHQA010000001">
    <property type="protein sequence ID" value="MDN4481090.1"/>
    <property type="molecule type" value="Genomic_DNA"/>
</dbReference>
<organism evidence="5 6">
    <name type="scientific">Demequina muriae</name>
    <dbReference type="NCBI Taxonomy" id="3051664"/>
    <lineage>
        <taxon>Bacteria</taxon>
        <taxon>Bacillati</taxon>
        <taxon>Actinomycetota</taxon>
        <taxon>Actinomycetes</taxon>
        <taxon>Micrococcales</taxon>
        <taxon>Demequinaceae</taxon>
        <taxon>Demequina</taxon>
    </lineage>
</organism>
<evidence type="ECO:0000313" key="5">
    <source>
        <dbReference type="EMBL" id="MDN4481090.1"/>
    </source>
</evidence>
<name>A0ABT8GI38_9MICO</name>
<dbReference type="Proteomes" id="UP001172708">
    <property type="component" value="Unassembled WGS sequence"/>
</dbReference>
<keyword evidence="1" id="KW-0805">Transcription regulation</keyword>
<dbReference type="Gene3D" id="1.10.10.10">
    <property type="entry name" value="Winged helix-like DNA-binding domain superfamily/Winged helix DNA-binding domain"/>
    <property type="match status" value="1"/>
</dbReference>
<evidence type="ECO:0000256" key="3">
    <source>
        <dbReference type="ARBA" id="ARBA00023163"/>
    </source>
</evidence>
<keyword evidence="2" id="KW-0238">DNA-binding</keyword>